<evidence type="ECO:0000256" key="4">
    <source>
        <dbReference type="ARBA" id="ARBA00005189"/>
    </source>
</evidence>
<dbReference type="RefSeq" id="WP_094236859.1">
    <property type="nucleotide sequence ID" value="NZ_CP022657.1"/>
</dbReference>
<keyword evidence="13 19" id="KW-1133">Transmembrane helix</keyword>
<keyword evidence="21" id="KW-1185">Reference proteome</keyword>
<dbReference type="GO" id="GO:0005886">
    <property type="term" value="C:plasma membrane"/>
    <property type="evidence" value="ECO:0007669"/>
    <property type="project" value="UniProtKB-SubCell"/>
</dbReference>
<dbReference type="KEGG" id="tab:CIG75_11870"/>
<evidence type="ECO:0000256" key="7">
    <source>
        <dbReference type="ARBA" id="ARBA00019373"/>
    </source>
</evidence>
<comment type="pathway">
    <text evidence="3 18">Phospholipid metabolism; CDP-diacylglycerol biosynthesis; CDP-diacylglycerol from sn-glycerol 3-phosphate: step 3/3.</text>
</comment>
<evidence type="ECO:0000313" key="21">
    <source>
        <dbReference type="Proteomes" id="UP000214688"/>
    </source>
</evidence>
<feature type="transmembrane region" description="Helical" evidence="19">
    <location>
        <begin position="6"/>
        <end position="39"/>
    </location>
</feature>
<evidence type="ECO:0000256" key="6">
    <source>
        <dbReference type="ARBA" id="ARBA00012487"/>
    </source>
</evidence>
<reference evidence="20 21" key="1">
    <citation type="journal article" date="2015" name="Int. J. Syst. Evol. Microbiol.">
        <title>Tumebacillus algifaecis sp. nov., isolated from decomposing algal scum.</title>
        <authorList>
            <person name="Wu Y.F."/>
            <person name="Zhang B."/>
            <person name="Xing P."/>
            <person name="Wu Q.L."/>
            <person name="Liu S.J."/>
        </authorList>
    </citation>
    <scope>NUCLEOTIDE SEQUENCE [LARGE SCALE GENOMIC DNA]</scope>
    <source>
        <strain evidence="20 21">THMBR28</strain>
    </source>
</reference>
<evidence type="ECO:0000256" key="13">
    <source>
        <dbReference type="ARBA" id="ARBA00022989"/>
    </source>
</evidence>
<keyword evidence="15 19" id="KW-0472">Membrane</keyword>
<dbReference type="PROSITE" id="PS01315">
    <property type="entry name" value="CDS"/>
    <property type="match status" value="1"/>
</dbReference>
<evidence type="ECO:0000256" key="17">
    <source>
        <dbReference type="ARBA" id="ARBA00023264"/>
    </source>
</evidence>
<dbReference type="EC" id="2.7.7.41" evidence="6 18"/>
<feature type="transmembrane region" description="Helical" evidence="19">
    <location>
        <begin position="51"/>
        <end position="71"/>
    </location>
</feature>
<keyword evidence="8" id="KW-1003">Cell membrane</keyword>
<evidence type="ECO:0000256" key="2">
    <source>
        <dbReference type="ARBA" id="ARBA00004651"/>
    </source>
</evidence>
<keyword evidence="17" id="KW-1208">Phospholipid metabolism</keyword>
<dbReference type="InterPro" id="IPR000374">
    <property type="entry name" value="PC_trans"/>
</dbReference>
<feature type="transmembrane region" description="Helical" evidence="19">
    <location>
        <begin position="140"/>
        <end position="160"/>
    </location>
</feature>
<evidence type="ECO:0000256" key="12">
    <source>
        <dbReference type="ARBA" id="ARBA00022695"/>
    </source>
</evidence>
<evidence type="ECO:0000256" key="16">
    <source>
        <dbReference type="ARBA" id="ARBA00023209"/>
    </source>
</evidence>
<dbReference type="PANTHER" id="PTHR46382">
    <property type="entry name" value="PHOSPHATIDATE CYTIDYLYLTRANSFERASE"/>
    <property type="match status" value="1"/>
</dbReference>
<dbReference type="EMBL" id="CP022657">
    <property type="protein sequence ID" value="ASS75616.1"/>
    <property type="molecule type" value="Genomic_DNA"/>
</dbReference>
<evidence type="ECO:0000256" key="15">
    <source>
        <dbReference type="ARBA" id="ARBA00023136"/>
    </source>
</evidence>
<dbReference type="OrthoDB" id="9799199at2"/>
<dbReference type="PANTHER" id="PTHR46382:SF1">
    <property type="entry name" value="PHOSPHATIDATE CYTIDYLYLTRANSFERASE"/>
    <property type="match status" value="1"/>
</dbReference>
<protein>
    <recommendedName>
        <fullName evidence="7 18">Phosphatidate cytidylyltransferase</fullName>
        <ecNumber evidence="6 18">2.7.7.41</ecNumber>
    </recommendedName>
</protein>
<evidence type="ECO:0000256" key="18">
    <source>
        <dbReference type="RuleBase" id="RU003938"/>
    </source>
</evidence>
<proteinExistence type="inferred from homology"/>
<comment type="similarity">
    <text evidence="5 18">Belongs to the CDS family.</text>
</comment>
<evidence type="ECO:0000256" key="1">
    <source>
        <dbReference type="ARBA" id="ARBA00001698"/>
    </source>
</evidence>
<keyword evidence="11 18" id="KW-0812">Transmembrane</keyword>
<evidence type="ECO:0000256" key="11">
    <source>
        <dbReference type="ARBA" id="ARBA00022692"/>
    </source>
</evidence>
<dbReference type="GO" id="GO:0004605">
    <property type="term" value="F:phosphatidate cytidylyltransferase activity"/>
    <property type="evidence" value="ECO:0007669"/>
    <property type="project" value="UniProtKB-EC"/>
</dbReference>
<evidence type="ECO:0000313" key="20">
    <source>
        <dbReference type="EMBL" id="ASS75616.1"/>
    </source>
</evidence>
<evidence type="ECO:0000256" key="3">
    <source>
        <dbReference type="ARBA" id="ARBA00005119"/>
    </source>
</evidence>
<evidence type="ECO:0000256" key="14">
    <source>
        <dbReference type="ARBA" id="ARBA00023098"/>
    </source>
</evidence>
<dbReference type="UniPathway" id="UPA00557">
    <property type="reaction ID" value="UER00614"/>
</dbReference>
<evidence type="ECO:0000256" key="10">
    <source>
        <dbReference type="ARBA" id="ARBA00022679"/>
    </source>
</evidence>
<feature type="transmembrane region" description="Helical" evidence="19">
    <location>
        <begin position="181"/>
        <end position="199"/>
    </location>
</feature>
<comment type="catalytic activity">
    <reaction evidence="1 18">
        <text>a 1,2-diacyl-sn-glycero-3-phosphate + CTP + H(+) = a CDP-1,2-diacyl-sn-glycerol + diphosphate</text>
        <dbReference type="Rhea" id="RHEA:16229"/>
        <dbReference type="ChEBI" id="CHEBI:15378"/>
        <dbReference type="ChEBI" id="CHEBI:33019"/>
        <dbReference type="ChEBI" id="CHEBI:37563"/>
        <dbReference type="ChEBI" id="CHEBI:58332"/>
        <dbReference type="ChEBI" id="CHEBI:58608"/>
        <dbReference type="EC" id="2.7.7.41"/>
    </reaction>
</comment>
<sequence>MLYQRVLTGVIGGALFLGVVWIGGVPLILLLALLAVLGFRELVKMRGFATFSAPALLGYVVTLVFTTNLLWRESWELSVAPDSISIPLLLLILFAFLTISVMTKNRYSFQDMSYLFAGTLYIGLAFQSATLLRIEDGLGLRYFLFLLILMWTTDTFAYFVGRALKGPKIWPAISPNKTVSGSVGGVVAAAIVGVVFATMNDFALWPWLLLSALLSVVGQLGDFVESGLKRSLNVKDSGKLLPGHGGVLDRFDSLIFSAPLAYYCISALIN</sequence>
<dbReference type="Proteomes" id="UP000214688">
    <property type="component" value="Chromosome"/>
</dbReference>
<keyword evidence="10 18" id="KW-0808">Transferase</keyword>
<feature type="transmembrane region" description="Helical" evidence="19">
    <location>
        <begin position="205"/>
        <end position="224"/>
    </location>
</feature>
<accession>A0A223D2L9</accession>
<gene>
    <name evidence="20" type="ORF">CIG75_11870</name>
</gene>
<comment type="pathway">
    <text evidence="4">Lipid metabolism.</text>
</comment>
<keyword evidence="9" id="KW-0444">Lipid biosynthesis</keyword>
<organism evidence="20 21">
    <name type="scientific">Tumebacillus algifaecis</name>
    <dbReference type="NCBI Taxonomy" id="1214604"/>
    <lineage>
        <taxon>Bacteria</taxon>
        <taxon>Bacillati</taxon>
        <taxon>Bacillota</taxon>
        <taxon>Bacilli</taxon>
        <taxon>Bacillales</taxon>
        <taxon>Alicyclobacillaceae</taxon>
        <taxon>Tumebacillus</taxon>
    </lineage>
</organism>
<keyword evidence="14" id="KW-0443">Lipid metabolism</keyword>
<dbReference type="Pfam" id="PF01148">
    <property type="entry name" value="CTP_transf_1"/>
    <property type="match status" value="1"/>
</dbReference>
<comment type="subcellular location">
    <subcellularLocation>
        <location evidence="2">Cell membrane</location>
        <topology evidence="2">Multi-pass membrane protein</topology>
    </subcellularLocation>
</comment>
<evidence type="ECO:0000256" key="9">
    <source>
        <dbReference type="ARBA" id="ARBA00022516"/>
    </source>
</evidence>
<dbReference type="AlphaFoldDB" id="A0A223D2L9"/>
<feature type="transmembrane region" description="Helical" evidence="19">
    <location>
        <begin position="114"/>
        <end position="134"/>
    </location>
</feature>
<dbReference type="GO" id="GO:0016024">
    <property type="term" value="P:CDP-diacylglycerol biosynthetic process"/>
    <property type="evidence" value="ECO:0007669"/>
    <property type="project" value="UniProtKB-UniPathway"/>
</dbReference>
<name>A0A223D2L9_9BACL</name>
<keyword evidence="16" id="KW-0594">Phospholipid biosynthesis</keyword>
<evidence type="ECO:0000256" key="5">
    <source>
        <dbReference type="ARBA" id="ARBA00010185"/>
    </source>
</evidence>
<keyword evidence="12 18" id="KW-0548">Nucleotidyltransferase</keyword>
<evidence type="ECO:0000256" key="19">
    <source>
        <dbReference type="SAM" id="Phobius"/>
    </source>
</evidence>
<feature type="transmembrane region" description="Helical" evidence="19">
    <location>
        <begin position="83"/>
        <end position="102"/>
    </location>
</feature>
<evidence type="ECO:0000256" key="8">
    <source>
        <dbReference type="ARBA" id="ARBA00022475"/>
    </source>
</evidence>